<dbReference type="PRINTS" id="PR01415">
    <property type="entry name" value="ANKYRIN"/>
</dbReference>
<dbReference type="PROSITE" id="PS50297">
    <property type="entry name" value="ANK_REP_REGION"/>
    <property type="match status" value="1"/>
</dbReference>
<dbReference type="Proteomes" id="UP000323909">
    <property type="component" value="Unassembled WGS sequence"/>
</dbReference>
<sequence>MTSLEKTYGEDAPLIRELYAHIESGDLAFIRTELAKHPQLIEPPRLNLVSYPGLLHHAAEYNQLAICQLLVELGIDINQPTVGSGNTTPLAVAAENGHLEIVRWLLEAGAEVDGSPLSVTSPLITAVTFGQAAAVDLLLEHHADVNQLHAKFNRTALDLARSWNFPKIAERLEAQGAVSAIEKDANEESIPGAPIVSFVSETAGWVLPEKVTPQLQGAGVKLRVSCIADKNDYKLLFTLGLFTQKPRTELFICLPGNWRMPRQGFAIDSPWMFPQGLLSELSKRTTEKAPLSEGQIILRSEPCLSSLGWPADIDALVVVDKIWTTNSEIDHHDDSVKLFVLVPLKLPKKGPPEGTALDTLLEKKRKASWKSIALTSPLQF</sequence>
<keyword evidence="2 3" id="KW-0040">ANK repeat</keyword>
<dbReference type="SMART" id="SM00248">
    <property type="entry name" value="ANK"/>
    <property type="match status" value="4"/>
</dbReference>
<name>A0A5M8F172_PSEVE</name>
<evidence type="ECO:0000313" key="4">
    <source>
        <dbReference type="EMBL" id="KAA6178583.1"/>
    </source>
</evidence>
<dbReference type="InterPro" id="IPR036770">
    <property type="entry name" value="Ankyrin_rpt-contain_sf"/>
</dbReference>
<dbReference type="SUPFAM" id="SSF48403">
    <property type="entry name" value="Ankyrin repeat"/>
    <property type="match status" value="1"/>
</dbReference>
<dbReference type="PANTHER" id="PTHR24171">
    <property type="entry name" value="ANKYRIN REPEAT DOMAIN-CONTAINING PROTEIN 39-RELATED"/>
    <property type="match status" value="1"/>
</dbReference>
<reference evidence="4 5" key="1">
    <citation type="submission" date="2019-09" db="EMBL/GenBank/DDBJ databases">
        <title>Genomic sequencing of 4 copper resistant soil isolates.</title>
        <authorList>
            <person name="Havryliuk O."/>
        </authorList>
    </citation>
    <scope>NUCLEOTIDE SEQUENCE [LARGE SCALE GENOMIC DNA]</scope>
    <source>
        <strain evidence="4 5">UKR4</strain>
    </source>
</reference>
<evidence type="ECO:0000256" key="1">
    <source>
        <dbReference type="ARBA" id="ARBA00022737"/>
    </source>
</evidence>
<gene>
    <name evidence="4" type="ORF">F3K53_15035</name>
</gene>
<dbReference type="PANTHER" id="PTHR24171:SF10">
    <property type="entry name" value="ANKYRIN REPEAT DOMAIN-CONTAINING PROTEIN 29-LIKE"/>
    <property type="match status" value="1"/>
</dbReference>
<protein>
    <submittedName>
        <fullName evidence="4">Ankyrin repeat domain-containing protein</fullName>
    </submittedName>
</protein>
<dbReference type="RefSeq" id="WP_150095349.1">
    <property type="nucleotide sequence ID" value="NZ_VWXT01000233.1"/>
</dbReference>
<dbReference type="EMBL" id="VWXT01000233">
    <property type="protein sequence ID" value="KAA6178583.1"/>
    <property type="molecule type" value="Genomic_DNA"/>
</dbReference>
<evidence type="ECO:0000313" key="5">
    <source>
        <dbReference type="Proteomes" id="UP000323909"/>
    </source>
</evidence>
<evidence type="ECO:0000256" key="2">
    <source>
        <dbReference type="ARBA" id="ARBA00023043"/>
    </source>
</evidence>
<accession>A0A5M8F172</accession>
<dbReference type="InterPro" id="IPR002110">
    <property type="entry name" value="Ankyrin_rpt"/>
</dbReference>
<dbReference type="PROSITE" id="PS50088">
    <property type="entry name" value="ANK_REPEAT"/>
    <property type="match status" value="1"/>
</dbReference>
<dbReference type="AlphaFoldDB" id="A0A5M8F172"/>
<evidence type="ECO:0000256" key="3">
    <source>
        <dbReference type="PROSITE-ProRule" id="PRU00023"/>
    </source>
</evidence>
<dbReference type="Gene3D" id="1.25.40.20">
    <property type="entry name" value="Ankyrin repeat-containing domain"/>
    <property type="match status" value="1"/>
</dbReference>
<proteinExistence type="predicted"/>
<keyword evidence="1" id="KW-0677">Repeat</keyword>
<feature type="repeat" description="ANK" evidence="3">
    <location>
        <begin position="85"/>
        <end position="113"/>
    </location>
</feature>
<dbReference type="Pfam" id="PF12796">
    <property type="entry name" value="Ank_2"/>
    <property type="match status" value="1"/>
</dbReference>
<organism evidence="4 5">
    <name type="scientific">Pseudomonas veronii</name>
    <dbReference type="NCBI Taxonomy" id="76761"/>
    <lineage>
        <taxon>Bacteria</taxon>
        <taxon>Pseudomonadati</taxon>
        <taxon>Pseudomonadota</taxon>
        <taxon>Gammaproteobacteria</taxon>
        <taxon>Pseudomonadales</taxon>
        <taxon>Pseudomonadaceae</taxon>
        <taxon>Pseudomonas</taxon>
    </lineage>
</organism>
<comment type="caution">
    <text evidence="4">The sequence shown here is derived from an EMBL/GenBank/DDBJ whole genome shotgun (WGS) entry which is preliminary data.</text>
</comment>